<keyword evidence="11" id="KW-1185">Reference proteome</keyword>
<name>A0ABW3S7M4_9BACL</name>
<sequence>MRRVRCGWLLAISLAVLTTGCWDRTEIEERGFVVGAGIDLAEDEEAEKGQYVLTFQFVIPGGLQAKEGGSKNGSRNAAYFNLSSSANTMFTAARDMSYLTSRSPYLQHLRMILISEEMAASGDLANELDLFLRDHEMRRATKIMVTEGEARKLLETNPKNEKLPVMYFESTALNPTKSSRIYPPTSIGDVQGFTLSKSSFALPVIRKMNDEVSVSGAALFDGSQKLKGFLDDDETSGLNVLRGTAQDGVLEFHLNEHFMAYEIKGLRRTIQADVSNPERIRFTIRLEMEGNVGETQEGIDLLHPGQLAEIEERTAERLTRLTSRTLNKVQQEYGVDVLGLREYLNRRHHAVWEGIKDDWEQGERYFIRCDIVVDVRTKVRIVGSTLETN</sequence>
<dbReference type="RefSeq" id="WP_240267448.1">
    <property type="nucleotide sequence ID" value="NZ_JAKSXN010000001.1"/>
</dbReference>
<dbReference type="EMBL" id="JBHTKZ010000002">
    <property type="protein sequence ID" value="MFD1180286.1"/>
    <property type="molecule type" value="Genomic_DNA"/>
</dbReference>
<reference evidence="11" key="1">
    <citation type="journal article" date="2019" name="Int. J. Syst. Evol. Microbiol.">
        <title>The Global Catalogue of Microorganisms (GCM) 10K type strain sequencing project: providing services to taxonomists for standard genome sequencing and annotation.</title>
        <authorList>
            <consortium name="The Broad Institute Genomics Platform"/>
            <consortium name="The Broad Institute Genome Sequencing Center for Infectious Disease"/>
            <person name="Wu L."/>
            <person name="Ma J."/>
        </authorList>
    </citation>
    <scope>NUCLEOTIDE SEQUENCE [LARGE SCALE GENOMIC DNA]</scope>
    <source>
        <strain evidence="11">CCUG 48216</strain>
    </source>
</reference>
<evidence type="ECO:0000313" key="10">
    <source>
        <dbReference type="EMBL" id="MFD1180286.1"/>
    </source>
</evidence>
<protein>
    <submittedName>
        <fullName evidence="10">Ger(X)C family spore germination protein</fullName>
    </submittedName>
</protein>
<dbReference type="Proteomes" id="UP001597211">
    <property type="component" value="Unassembled WGS sequence"/>
</dbReference>
<dbReference type="InterPro" id="IPR057336">
    <property type="entry name" value="GerAC_N"/>
</dbReference>
<keyword evidence="3" id="KW-0309">Germination</keyword>
<evidence type="ECO:0000313" key="11">
    <source>
        <dbReference type="Proteomes" id="UP001597211"/>
    </source>
</evidence>
<evidence type="ECO:0000256" key="3">
    <source>
        <dbReference type="ARBA" id="ARBA00022544"/>
    </source>
</evidence>
<gene>
    <name evidence="10" type="ORF">ACFQ2Z_02840</name>
</gene>
<dbReference type="InterPro" id="IPR008844">
    <property type="entry name" value="Spore_GerAC-like"/>
</dbReference>
<feature type="domain" description="Spore germination protein N-terminal" evidence="9">
    <location>
        <begin position="23"/>
        <end position="206"/>
    </location>
</feature>
<evidence type="ECO:0000259" key="9">
    <source>
        <dbReference type="Pfam" id="PF25198"/>
    </source>
</evidence>
<dbReference type="PROSITE" id="PS51257">
    <property type="entry name" value="PROKAR_LIPOPROTEIN"/>
    <property type="match status" value="1"/>
</dbReference>
<evidence type="ECO:0000256" key="6">
    <source>
        <dbReference type="ARBA" id="ARBA00023139"/>
    </source>
</evidence>
<comment type="subcellular location">
    <subcellularLocation>
        <location evidence="1">Membrane</location>
        <topology evidence="1">Lipid-anchor</topology>
    </subcellularLocation>
</comment>
<dbReference type="Pfam" id="PF25198">
    <property type="entry name" value="Spore_GerAC_N"/>
    <property type="match status" value="1"/>
</dbReference>
<dbReference type="Gene3D" id="6.20.190.10">
    <property type="entry name" value="Nutrient germinant receptor protein C, domain 1"/>
    <property type="match status" value="1"/>
</dbReference>
<evidence type="ECO:0000256" key="2">
    <source>
        <dbReference type="ARBA" id="ARBA00007886"/>
    </source>
</evidence>
<comment type="similarity">
    <text evidence="2">Belongs to the GerABKC lipoprotein family.</text>
</comment>
<dbReference type="Pfam" id="PF05504">
    <property type="entry name" value="Spore_GerAC"/>
    <property type="match status" value="1"/>
</dbReference>
<evidence type="ECO:0000256" key="7">
    <source>
        <dbReference type="ARBA" id="ARBA00023288"/>
    </source>
</evidence>
<dbReference type="InterPro" id="IPR046953">
    <property type="entry name" value="Spore_GerAC-like_C"/>
</dbReference>
<evidence type="ECO:0000259" key="8">
    <source>
        <dbReference type="Pfam" id="PF05504"/>
    </source>
</evidence>
<dbReference type="NCBIfam" id="TIGR02887">
    <property type="entry name" value="spore_ger_x_C"/>
    <property type="match status" value="1"/>
</dbReference>
<feature type="domain" description="Spore germination GerAC-like C-terminal" evidence="8">
    <location>
        <begin position="215"/>
        <end position="382"/>
    </location>
</feature>
<dbReference type="InterPro" id="IPR038501">
    <property type="entry name" value="Spore_GerAC_C_sf"/>
</dbReference>
<proteinExistence type="inferred from homology"/>
<keyword evidence="6" id="KW-0564">Palmitate</keyword>
<accession>A0ABW3S7M4</accession>
<keyword evidence="7" id="KW-0449">Lipoprotein</keyword>
<keyword evidence="4" id="KW-0732">Signal</keyword>
<dbReference type="PANTHER" id="PTHR35789:SF1">
    <property type="entry name" value="SPORE GERMINATION PROTEIN B3"/>
    <property type="match status" value="1"/>
</dbReference>
<evidence type="ECO:0000256" key="5">
    <source>
        <dbReference type="ARBA" id="ARBA00023136"/>
    </source>
</evidence>
<keyword evidence="5" id="KW-0472">Membrane</keyword>
<evidence type="ECO:0000256" key="1">
    <source>
        <dbReference type="ARBA" id="ARBA00004635"/>
    </source>
</evidence>
<dbReference type="Gene3D" id="3.30.300.210">
    <property type="entry name" value="Nutrient germinant receptor protein C, domain 3"/>
    <property type="match status" value="1"/>
</dbReference>
<comment type="caution">
    <text evidence="10">The sequence shown here is derived from an EMBL/GenBank/DDBJ whole genome shotgun (WGS) entry which is preliminary data.</text>
</comment>
<evidence type="ECO:0000256" key="4">
    <source>
        <dbReference type="ARBA" id="ARBA00022729"/>
    </source>
</evidence>
<dbReference type="PANTHER" id="PTHR35789">
    <property type="entry name" value="SPORE GERMINATION PROTEIN B3"/>
    <property type="match status" value="1"/>
</dbReference>
<organism evidence="10 11">
    <name type="scientific">Paenibacillus timonensis</name>
    <dbReference type="NCBI Taxonomy" id="225915"/>
    <lineage>
        <taxon>Bacteria</taxon>
        <taxon>Bacillati</taxon>
        <taxon>Bacillota</taxon>
        <taxon>Bacilli</taxon>
        <taxon>Bacillales</taxon>
        <taxon>Paenibacillaceae</taxon>
        <taxon>Paenibacillus</taxon>
    </lineage>
</organism>